<gene>
    <name evidence="1" type="ORF">C8R41DRAFT_869969</name>
</gene>
<dbReference type="EMBL" id="JANVFT010000075">
    <property type="protein sequence ID" value="KAJ4475124.1"/>
    <property type="molecule type" value="Genomic_DNA"/>
</dbReference>
<evidence type="ECO:0000313" key="2">
    <source>
        <dbReference type="Proteomes" id="UP001150217"/>
    </source>
</evidence>
<reference evidence="1" key="1">
    <citation type="submission" date="2022-08" db="EMBL/GenBank/DDBJ databases">
        <title>A Global Phylogenomic Analysis of the Shiitake Genus Lentinula.</title>
        <authorList>
            <consortium name="DOE Joint Genome Institute"/>
            <person name="Sierra-Patev S."/>
            <person name="Min B."/>
            <person name="Naranjo-Ortiz M."/>
            <person name="Looney B."/>
            <person name="Konkel Z."/>
            <person name="Slot J.C."/>
            <person name="Sakamoto Y."/>
            <person name="Steenwyk J.L."/>
            <person name="Rokas A."/>
            <person name="Carro J."/>
            <person name="Camarero S."/>
            <person name="Ferreira P."/>
            <person name="Molpeceres G."/>
            <person name="Ruiz-Duenas F.J."/>
            <person name="Serrano A."/>
            <person name="Henrissat B."/>
            <person name="Drula E."/>
            <person name="Hughes K.W."/>
            <person name="Mata J.L."/>
            <person name="Ishikawa N.K."/>
            <person name="Vargas-Isla R."/>
            <person name="Ushijima S."/>
            <person name="Smith C.A."/>
            <person name="Ahrendt S."/>
            <person name="Andreopoulos W."/>
            <person name="He G."/>
            <person name="Labutti K."/>
            <person name="Lipzen A."/>
            <person name="Ng V."/>
            <person name="Riley R."/>
            <person name="Sandor L."/>
            <person name="Barry K."/>
            <person name="Martinez A.T."/>
            <person name="Xiao Y."/>
            <person name="Gibbons J.G."/>
            <person name="Terashima K."/>
            <person name="Grigoriev I.V."/>
            <person name="Hibbett D.S."/>
        </authorList>
    </citation>
    <scope>NUCLEOTIDE SEQUENCE</scope>
    <source>
        <strain evidence="1">RHP3577 ss4</strain>
    </source>
</reference>
<dbReference type="Proteomes" id="UP001150217">
    <property type="component" value="Unassembled WGS sequence"/>
</dbReference>
<keyword evidence="2" id="KW-1185">Reference proteome</keyword>
<sequence>MSEQDILAIILLPDNPQPIAAKIPSIPSDEYGNPSATAVHDLLKRKHYKLGLDYLFPVVVTKFVNLTNAETKFVSRMHVFGWGDPELPLHNDVCEAENCSRGEGEAYWRVPILAICVSEDGKAQSAKVEDAALLMTFFQRFLYNLKVYLQI</sequence>
<organism evidence="1 2">
    <name type="scientific">Lentinula lateritia</name>
    <dbReference type="NCBI Taxonomy" id="40482"/>
    <lineage>
        <taxon>Eukaryota</taxon>
        <taxon>Fungi</taxon>
        <taxon>Dikarya</taxon>
        <taxon>Basidiomycota</taxon>
        <taxon>Agaricomycotina</taxon>
        <taxon>Agaricomycetes</taxon>
        <taxon>Agaricomycetidae</taxon>
        <taxon>Agaricales</taxon>
        <taxon>Marasmiineae</taxon>
        <taxon>Omphalotaceae</taxon>
        <taxon>Lentinula</taxon>
    </lineage>
</organism>
<evidence type="ECO:0000313" key="1">
    <source>
        <dbReference type="EMBL" id="KAJ4475124.1"/>
    </source>
</evidence>
<proteinExistence type="predicted"/>
<protein>
    <submittedName>
        <fullName evidence="1">Uncharacterized protein</fullName>
    </submittedName>
</protein>
<comment type="caution">
    <text evidence="1">The sequence shown here is derived from an EMBL/GenBank/DDBJ whole genome shotgun (WGS) entry which is preliminary data.</text>
</comment>
<accession>A0ABQ8V5A6</accession>
<name>A0ABQ8V5A6_9AGAR</name>